<protein>
    <submittedName>
        <fullName evidence="1">Uncharacterized protein</fullName>
    </submittedName>
</protein>
<dbReference type="Proteomes" id="UP000520291">
    <property type="component" value="Unassembled WGS sequence"/>
</dbReference>
<dbReference type="EMBL" id="JABAGL010000001">
    <property type="protein sequence ID" value="NME84633.1"/>
    <property type="molecule type" value="Genomic_DNA"/>
</dbReference>
<reference evidence="1 2" key="1">
    <citation type="submission" date="2020-04" db="EMBL/GenBank/DDBJ databases">
        <authorList>
            <person name="Hitch T.C.A."/>
            <person name="Wylensek D."/>
            <person name="Clavel T."/>
        </authorList>
    </citation>
    <scope>NUCLEOTIDE SEQUENCE [LARGE SCALE GENOMIC DNA]</scope>
    <source>
        <strain evidence="1 2">WCA3-601-WT-5E</strain>
    </source>
</reference>
<sequence length="94" mass="11177">MYNYKNIKNNQAIGYSQEKIINGVTYVYEYAIKKQANIFKTYFFCVEKKHIDNFDEYAQEEILKFNTIEDALFHIKKKGANENLLKPMKGVSFF</sequence>
<evidence type="ECO:0000313" key="1">
    <source>
        <dbReference type="EMBL" id="NME84633.1"/>
    </source>
</evidence>
<dbReference type="RefSeq" id="WP_168947036.1">
    <property type="nucleotide sequence ID" value="NZ_JABAGL010000001.1"/>
</dbReference>
<evidence type="ECO:0000313" key="2">
    <source>
        <dbReference type="Proteomes" id="UP000520291"/>
    </source>
</evidence>
<organism evidence="1 2">
    <name type="scientific">Bacteroides eggerthii</name>
    <dbReference type="NCBI Taxonomy" id="28111"/>
    <lineage>
        <taxon>Bacteria</taxon>
        <taxon>Pseudomonadati</taxon>
        <taxon>Bacteroidota</taxon>
        <taxon>Bacteroidia</taxon>
        <taxon>Bacteroidales</taxon>
        <taxon>Bacteroidaceae</taxon>
        <taxon>Bacteroides</taxon>
    </lineage>
</organism>
<comment type="caution">
    <text evidence="1">The sequence shown here is derived from an EMBL/GenBank/DDBJ whole genome shotgun (WGS) entry which is preliminary data.</text>
</comment>
<name>A0A7X9XGR9_9BACE</name>
<accession>A0A7X9XGR9</accession>
<dbReference type="AlphaFoldDB" id="A0A7X9XGR9"/>
<proteinExistence type="predicted"/>
<gene>
    <name evidence="1" type="ORF">HF841_01080</name>
</gene>